<feature type="non-terminal residue" evidence="2">
    <location>
        <position position="1"/>
    </location>
</feature>
<dbReference type="EMBL" id="CASHTH010002967">
    <property type="protein sequence ID" value="CAI8037915.1"/>
    <property type="molecule type" value="Genomic_DNA"/>
</dbReference>
<reference evidence="2" key="1">
    <citation type="submission" date="2023-03" db="EMBL/GenBank/DDBJ databases">
        <authorList>
            <person name="Steffen K."/>
            <person name="Cardenas P."/>
        </authorList>
    </citation>
    <scope>NUCLEOTIDE SEQUENCE</scope>
</reference>
<feature type="domain" description="CARDB" evidence="1">
    <location>
        <begin position="104"/>
        <end position="210"/>
    </location>
</feature>
<name>A0AA35X4M6_GEOBA</name>
<sequence length="239" mass="24163">APGASFTLSATVRNDGNGESAATTLRYYRSADGTITRSDTEVGTDAVSGLAASVSDSRTVDMAAPSAPGTYHYGACVDAVAGESNTANNCSTSVQVTVREPDHPDLMVVSPTVSDNRPAPGASFTLSATVPNDGNGESAATTLRYFRSADATITMSDTSVGTDAVSGLAASVSDSRTVDMAAPSAPGTYYYGACVDAVAGESNTANNCSTAVQIKVLLTARQIQRFPDLVVGTPTASPG</sequence>
<keyword evidence="3" id="KW-1185">Reference proteome</keyword>
<dbReference type="AlphaFoldDB" id="A0AA35X4M6"/>
<dbReference type="InterPro" id="IPR011635">
    <property type="entry name" value="CARDB"/>
</dbReference>
<dbReference type="Proteomes" id="UP001174909">
    <property type="component" value="Unassembled WGS sequence"/>
</dbReference>
<dbReference type="InterPro" id="IPR013783">
    <property type="entry name" value="Ig-like_fold"/>
</dbReference>
<feature type="domain" description="CARDB" evidence="1">
    <location>
        <begin position="2"/>
        <end position="92"/>
    </location>
</feature>
<gene>
    <name evidence="2" type="ORF">GBAR_LOCUS21177</name>
</gene>
<dbReference type="Pfam" id="PF07705">
    <property type="entry name" value="CARDB"/>
    <property type="match status" value="2"/>
</dbReference>
<protein>
    <recommendedName>
        <fullName evidence="1">CARDB domain-containing protein</fullName>
    </recommendedName>
</protein>
<accession>A0AA35X4M6</accession>
<proteinExistence type="predicted"/>
<evidence type="ECO:0000259" key="1">
    <source>
        <dbReference type="Pfam" id="PF07705"/>
    </source>
</evidence>
<comment type="caution">
    <text evidence="2">The sequence shown here is derived from an EMBL/GenBank/DDBJ whole genome shotgun (WGS) entry which is preliminary data.</text>
</comment>
<evidence type="ECO:0000313" key="3">
    <source>
        <dbReference type="Proteomes" id="UP001174909"/>
    </source>
</evidence>
<dbReference type="Gene3D" id="2.60.40.10">
    <property type="entry name" value="Immunoglobulins"/>
    <property type="match status" value="2"/>
</dbReference>
<feature type="non-terminal residue" evidence="2">
    <location>
        <position position="239"/>
    </location>
</feature>
<evidence type="ECO:0000313" key="2">
    <source>
        <dbReference type="EMBL" id="CAI8037915.1"/>
    </source>
</evidence>
<organism evidence="2 3">
    <name type="scientific">Geodia barretti</name>
    <name type="common">Barrett's horny sponge</name>
    <dbReference type="NCBI Taxonomy" id="519541"/>
    <lineage>
        <taxon>Eukaryota</taxon>
        <taxon>Metazoa</taxon>
        <taxon>Porifera</taxon>
        <taxon>Demospongiae</taxon>
        <taxon>Heteroscleromorpha</taxon>
        <taxon>Tetractinellida</taxon>
        <taxon>Astrophorina</taxon>
        <taxon>Geodiidae</taxon>
        <taxon>Geodia</taxon>
    </lineage>
</organism>